<accession>A0AAP0KXV2</accession>
<feature type="compositionally biased region" description="Acidic residues" evidence="1">
    <location>
        <begin position="115"/>
        <end position="126"/>
    </location>
</feature>
<dbReference type="AlphaFoldDB" id="A0AAP0KXV2"/>
<feature type="region of interest" description="Disordered" evidence="1">
    <location>
        <begin position="1"/>
        <end position="156"/>
    </location>
</feature>
<proteinExistence type="predicted"/>
<feature type="compositionally biased region" description="Basic residues" evidence="1">
    <location>
        <begin position="131"/>
        <end position="140"/>
    </location>
</feature>
<organism evidence="2 3">
    <name type="scientific">Stephania cephalantha</name>
    <dbReference type="NCBI Taxonomy" id="152367"/>
    <lineage>
        <taxon>Eukaryota</taxon>
        <taxon>Viridiplantae</taxon>
        <taxon>Streptophyta</taxon>
        <taxon>Embryophyta</taxon>
        <taxon>Tracheophyta</taxon>
        <taxon>Spermatophyta</taxon>
        <taxon>Magnoliopsida</taxon>
        <taxon>Ranunculales</taxon>
        <taxon>Menispermaceae</taxon>
        <taxon>Menispermoideae</taxon>
        <taxon>Cissampelideae</taxon>
        <taxon>Stephania</taxon>
    </lineage>
</organism>
<feature type="compositionally biased region" description="Basic and acidic residues" evidence="1">
    <location>
        <begin position="47"/>
        <end position="76"/>
    </location>
</feature>
<feature type="compositionally biased region" description="Polar residues" evidence="1">
    <location>
        <begin position="18"/>
        <end position="45"/>
    </location>
</feature>
<reference evidence="2 3" key="1">
    <citation type="submission" date="2024-01" db="EMBL/GenBank/DDBJ databases">
        <title>Genome assemblies of Stephania.</title>
        <authorList>
            <person name="Yang L."/>
        </authorList>
    </citation>
    <scope>NUCLEOTIDE SEQUENCE [LARGE SCALE GENOMIC DNA]</scope>
    <source>
        <strain evidence="2">JXDWG</strain>
        <tissue evidence="2">Leaf</tissue>
    </source>
</reference>
<sequence>MALARSKVTEAEPVCMTRTKTTRSGENSNAPNSERPSRRAQTTSYRKYKELGRKSKDLDEGSRAQVEDVQGRELSVHKTPTTQPESSSSDSSEEDREQGVEEEDSTEKEIREVSGSEDGDDDSDGDGEGKVKRKKKKKGERRGGYTRTSGQRKNTT</sequence>
<evidence type="ECO:0000256" key="1">
    <source>
        <dbReference type="SAM" id="MobiDB-lite"/>
    </source>
</evidence>
<dbReference type="EMBL" id="JBBNAG010000002">
    <property type="protein sequence ID" value="KAK9159089.1"/>
    <property type="molecule type" value="Genomic_DNA"/>
</dbReference>
<name>A0AAP0KXV2_9MAGN</name>
<gene>
    <name evidence="2" type="ORF">Scep_005663</name>
</gene>
<protein>
    <submittedName>
        <fullName evidence="2">Uncharacterized protein</fullName>
    </submittedName>
</protein>
<keyword evidence="3" id="KW-1185">Reference proteome</keyword>
<evidence type="ECO:0000313" key="3">
    <source>
        <dbReference type="Proteomes" id="UP001419268"/>
    </source>
</evidence>
<dbReference type="Proteomes" id="UP001419268">
    <property type="component" value="Unassembled WGS sequence"/>
</dbReference>
<comment type="caution">
    <text evidence="2">The sequence shown here is derived from an EMBL/GenBank/DDBJ whole genome shotgun (WGS) entry which is preliminary data.</text>
</comment>
<feature type="compositionally biased region" description="Polar residues" evidence="1">
    <location>
        <begin position="146"/>
        <end position="156"/>
    </location>
</feature>
<feature type="compositionally biased region" description="Acidic residues" evidence="1">
    <location>
        <begin position="91"/>
        <end position="106"/>
    </location>
</feature>
<evidence type="ECO:0000313" key="2">
    <source>
        <dbReference type="EMBL" id="KAK9159089.1"/>
    </source>
</evidence>